<dbReference type="AlphaFoldDB" id="A0A6P5ELF0"/>
<reference evidence="3" key="2">
    <citation type="submission" date="2025-08" db="UniProtKB">
        <authorList>
            <consortium name="RefSeq"/>
        </authorList>
    </citation>
    <scope>IDENTIFICATION</scope>
    <source>
        <tissue evidence="3">Leaf</tissue>
    </source>
</reference>
<protein>
    <submittedName>
        <fullName evidence="3">Tobamovirus multiplication protein 2B</fullName>
    </submittedName>
</protein>
<dbReference type="OrthoDB" id="1923377at2759"/>
<evidence type="ECO:0000256" key="1">
    <source>
        <dbReference type="SAM" id="MobiDB-lite"/>
    </source>
</evidence>
<reference evidence="2" key="1">
    <citation type="journal article" date="2015" name="Nat. Genet.">
        <title>The pineapple genome and the evolution of CAM photosynthesis.</title>
        <authorList>
            <person name="Ming R."/>
            <person name="VanBuren R."/>
            <person name="Wai C.M."/>
            <person name="Tang H."/>
            <person name="Schatz M.C."/>
            <person name="Bowers J.E."/>
            <person name="Lyons E."/>
            <person name="Wang M.L."/>
            <person name="Chen J."/>
            <person name="Biggers E."/>
            <person name="Zhang J."/>
            <person name="Huang L."/>
            <person name="Zhang L."/>
            <person name="Miao W."/>
            <person name="Zhang J."/>
            <person name="Ye Z."/>
            <person name="Miao C."/>
            <person name="Lin Z."/>
            <person name="Wang H."/>
            <person name="Zhou H."/>
            <person name="Yim W.C."/>
            <person name="Priest H.D."/>
            <person name="Zheng C."/>
            <person name="Woodhouse M."/>
            <person name="Edger P.P."/>
            <person name="Guyot R."/>
            <person name="Guo H.B."/>
            <person name="Guo H."/>
            <person name="Zheng G."/>
            <person name="Singh R."/>
            <person name="Sharma A."/>
            <person name="Min X."/>
            <person name="Zheng Y."/>
            <person name="Lee H."/>
            <person name="Gurtowski J."/>
            <person name="Sedlazeck F.J."/>
            <person name="Harkess A."/>
            <person name="McKain M.R."/>
            <person name="Liao Z."/>
            <person name="Fang J."/>
            <person name="Liu J."/>
            <person name="Zhang X."/>
            <person name="Zhang Q."/>
            <person name="Hu W."/>
            <person name="Qin Y."/>
            <person name="Wang K."/>
            <person name="Chen L.Y."/>
            <person name="Shirley N."/>
            <person name="Lin Y.R."/>
            <person name="Liu L.Y."/>
            <person name="Hernandez A.G."/>
            <person name="Wright C.L."/>
            <person name="Bulone V."/>
            <person name="Tuskan G.A."/>
            <person name="Heath K."/>
            <person name="Zee F."/>
            <person name="Moore P.H."/>
            <person name="Sunkar R."/>
            <person name="Leebens-Mack J.H."/>
            <person name="Mockler T."/>
            <person name="Bennetzen J.L."/>
            <person name="Freeling M."/>
            <person name="Sankoff D."/>
            <person name="Paterson A.H."/>
            <person name="Zhu X."/>
            <person name="Yang X."/>
            <person name="Smith J.A."/>
            <person name="Cushman J.C."/>
            <person name="Paull R.E."/>
            <person name="Yu Q."/>
        </authorList>
    </citation>
    <scope>NUCLEOTIDE SEQUENCE [LARGE SCALE GENOMIC DNA]</scope>
    <source>
        <strain evidence="2">cv. F153</strain>
    </source>
</reference>
<feature type="compositionally biased region" description="Basic and acidic residues" evidence="1">
    <location>
        <begin position="33"/>
        <end position="42"/>
    </location>
</feature>
<dbReference type="Proteomes" id="UP000515123">
    <property type="component" value="Linkage group 3"/>
</dbReference>
<gene>
    <name evidence="3" type="primary">LOC109707439</name>
</gene>
<keyword evidence="2" id="KW-1185">Reference proteome</keyword>
<organism evidence="2 3">
    <name type="scientific">Ananas comosus</name>
    <name type="common">Pineapple</name>
    <name type="synonym">Ananas ananas</name>
    <dbReference type="NCBI Taxonomy" id="4615"/>
    <lineage>
        <taxon>Eukaryota</taxon>
        <taxon>Viridiplantae</taxon>
        <taxon>Streptophyta</taxon>
        <taxon>Embryophyta</taxon>
        <taxon>Tracheophyta</taxon>
        <taxon>Spermatophyta</taxon>
        <taxon>Magnoliopsida</taxon>
        <taxon>Liliopsida</taxon>
        <taxon>Poales</taxon>
        <taxon>Bromeliaceae</taxon>
        <taxon>Bromelioideae</taxon>
        <taxon>Ananas</taxon>
    </lineage>
</organism>
<dbReference type="GeneID" id="109707439"/>
<feature type="compositionally biased region" description="Gly residues" evidence="1">
    <location>
        <begin position="45"/>
        <end position="59"/>
    </location>
</feature>
<feature type="region of interest" description="Disordered" evidence="1">
    <location>
        <begin position="26"/>
        <end position="59"/>
    </location>
</feature>
<sequence>MGYFGRNLRTKVNILGFTVTIYARPRKSSRPSQLRERAEREMATSGGGGGVGGGGGGGFREGSAKAAVADQMMQAIQSTSNLLHLMQESSPAQAHLIKLPKNLLAKASVTKNTGQVLEHLPRIISSLDAYTESSLQSASHLKTVTQILSNMESSQLRSLFPANRRQEDQKEY</sequence>
<accession>A0A6P5ELF0</accession>
<proteinExistence type="predicted"/>
<evidence type="ECO:0000313" key="3">
    <source>
        <dbReference type="RefSeq" id="XP_020084277.1"/>
    </source>
</evidence>
<name>A0A6P5ELF0_ANACO</name>
<dbReference type="RefSeq" id="XP_020084277.1">
    <property type="nucleotide sequence ID" value="XM_020228688.1"/>
</dbReference>
<evidence type="ECO:0000313" key="2">
    <source>
        <dbReference type="Proteomes" id="UP000515123"/>
    </source>
</evidence>